<sequence length="50" mass="5700">MKPEVFMISGFFDLLRVDNDIFDSKQLQGEILYKKTSLAVRRKGGYISSG</sequence>
<keyword evidence="2" id="KW-1185">Reference proteome</keyword>
<proteinExistence type="predicted"/>
<evidence type="ECO:0000313" key="2">
    <source>
        <dbReference type="Proteomes" id="UP000008075"/>
    </source>
</evidence>
<reference evidence="1 2" key="1">
    <citation type="journal article" date="2011" name="PLoS ONE">
        <title>The entomopathogenic bacterial endosymbionts xenorhabdus and photorhabdus: convergent lifestyles from divergent genomes.</title>
        <authorList>
            <person name="Chaston J.M."/>
            <person name="Suen G."/>
            <person name="Tucker S.L."/>
            <person name="Andersen A.W."/>
            <person name="Bhasin A."/>
            <person name="Bode E."/>
            <person name="Bode H.B."/>
            <person name="Brachmann A.O."/>
            <person name="Cowles C.E."/>
            <person name="Cowles K.N."/>
            <person name="Darby C."/>
            <person name="de Leon L."/>
            <person name="Drace K."/>
            <person name="Du Z."/>
            <person name="Givaudan A."/>
            <person name="Herbert Tran E.E."/>
            <person name="Jewell K.A."/>
            <person name="Knack J.J."/>
            <person name="Krasomil-Osterfeld K.C."/>
            <person name="Kukor R."/>
            <person name="Lanois A."/>
            <person name="Latreille P."/>
            <person name="Leimgruber N.K."/>
            <person name="Lipke C.M."/>
            <person name="Liu R."/>
            <person name="Lu X."/>
            <person name="Martens E.C."/>
            <person name="Marri P.R."/>
            <person name="Medigue C."/>
            <person name="Menard M.L."/>
            <person name="Miller N.M."/>
            <person name="Morales-Soto N."/>
            <person name="Norton S."/>
            <person name="Ogier J.C."/>
            <person name="Orchard S.S."/>
            <person name="Park D."/>
            <person name="Park Y."/>
            <person name="Qurollo B.A."/>
            <person name="Sugar D.R."/>
            <person name="Richards G.R."/>
            <person name="Rouy Z."/>
            <person name="Slominski B."/>
            <person name="Slominski K."/>
            <person name="Snyder H."/>
            <person name="Tjaden B.C."/>
            <person name="van der Hoeven R."/>
            <person name="Welch R.D."/>
            <person name="Wheeler C."/>
            <person name="Xiang B."/>
            <person name="Barbazuk B."/>
            <person name="Gaudriault S."/>
            <person name="Goodner B."/>
            <person name="Slater S.C."/>
            <person name="Forst S."/>
            <person name="Goldman B.S."/>
            <person name="Goodrich-Blair H."/>
        </authorList>
    </citation>
    <scope>NUCLEOTIDE SEQUENCE [LARGE SCALE GENOMIC DNA]</scope>
    <source>
        <strain evidence="2">ATCC 19061 / DSM 3370 / CCUG 14189 / LMG 1036 / NCIMB 9965 / AN6</strain>
    </source>
</reference>
<dbReference type="EMBL" id="FN667742">
    <property type="protein sequence ID" value="CBJ89856.1"/>
    <property type="molecule type" value="Genomic_DNA"/>
</dbReference>
<name>D3VCZ0_XENNA</name>
<dbReference type="KEGG" id="xne:XNC1_1796"/>
<dbReference type="AlphaFoldDB" id="D3VCZ0"/>
<protein>
    <submittedName>
        <fullName evidence="1">Uncharacterized protein</fullName>
    </submittedName>
</protein>
<evidence type="ECO:0000313" key="1">
    <source>
        <dbReference type="EMBL" id="CBJ89856.1"/>
    </source>
</evidence>
<gene>
    <name evidence="1" type="ordered locus">XNC1_1796</name>
</gene>
<dbReference type="HOGENOM" id="CLU_3224088_0_0_6"/>
<organism evidence="1 2">
    <name type="scientific">Xenorhabdus nematophila (strain ATCC 19061 / DSM 3370 / CCUG 14189 / LMG 1036 / NCIMB 9965 / AN6)</name>
    <dbReference type="NCBI Taxonomy" id="406817"/>
    <lineage>
        <taxon>Bacteria</taxon>
        <taxon>Pseudomonadati</taxon>
        <taxon>Pseudomonadota</taxon>
        <taxon>Gammaproteobacteria</taxon>
        <taxon>Enterobacterales</taxon>
        <taxon>Morganellaceae</taxon>
        <taxon>Xenorhabdus</taxon>
    </lineage>
</organism>
<accession>D3VCZ0</accession>
<dbReference type="Proteomes" id="UP000008075">
    <property type="component" value="Chromosome"/>
</dbReference>